<feature type="domain" description="ATP-grasp" evidence="2">
    <location>
        <begin position="154"/>
        <end position="372"/>
    </location>
</feature>
<dbReference type="Gene3D" id="3.30.470.20">
    <property type="entry name" value="ATP-grasp fold, B domain"/>
    <property type="match status" value="1"/>
</dbReference>
<keyword evidence="3" id="KW-0436">Ligase</keyword>
<gene>
    <name evidence="3" type="ORF">Q8791_17455</name>
</gene>
<sequence>MATMIIVNVPEEMVGDIGRIPVDKRRAFGLGAQRMLWYAEDGDVLVLPSPPSRDFMDYVTGLTGTRASTLRFVIPPPGRFGPDILTADRLVDPVFLRDLGKALADRPVDRIICTYGDLAVTAMASAVGAQDALPGHAFSAQGGGALVNSKAVFRAVAAGNGIPIAPGVITDLPEHAEATIESLLADGAPVMVKQQFAGGGLGNEILSRTGGVRPAGAGSVVVLEDREAVRRYVSDRWEWLTGHKGHSLIIERYFPDSTTVYAEFVADDDGCVFRGAGEILMEPVATGEVIPPQSVRPGEVAELVEIGRRACEPFRVMGYRGTLCADAIRTPDGELLFTEVNGRLTASTHLHVNLVDRVVGRERRDDRVFLERAGRWAVPSFAEALSRLDGAGLGYDPRSGLGVVVTADYAPVTGRVTYCAVAEDLDAARGLEERVATLLSDPVS</sequence>
<name>A0ABU7K9T6_9ACTN</name>
<dbReference type="Proteomes" id="UP001356095">
    <property type="component" value="Unassembled WGS sequence"/>
</dbReference>
<evidence type="ECO:0000256" key="1">
    <source>
        <dbReference type="PROSITE-ProRule" id="PRU00409"/>
    </source>
</evidence>
<dbReference type="Pfam" id="PF18604">
    <property type="entry name" value="PreAtp-grasp"/>
    <property type="match status" value="1"/>
</dbReference>
<dbReference type="SUPFAM" id="SSF56059">
    <property type="entry name" value="Glutathione synthetase ATP-binding domain-like"/>
    <property type="match status" value="1"/>
</dbReference>
<evidence type="ECO:0000259" key="2">
    <source>
        <dbReference type="PROSITE" id="PS50975"/>
    </source>
</evidence>
<dbReference type="InterPro" id="IPR011761">
    <property type="entry name" value="ATP-grasp"/>
</dbReference>
<keyword evidence="1" id="KW-0067">ATP-binding</keyword>
<evidence type="ECO:0000313" key="3">
    <source>
        <dbReference type="EMBL" id="MEE2039004.1"/>
    </source>
</evidence>
<organism evidence="3 4">
    <name type="scientific">Nocardiopsis codii</name>
    <dbReference type="NCBI Taxonomy" id="3065942"/>
    <lineage>
        <taxon>Bacteria</taxon>
        <taxon>Bacillati</taxon>
        <taxon>Actinomycetota</taxon>
        <taxon>Actinomycetes</taxon>
        <taxon>Streptosporangiales</taxon>
        <taxon>Nocardiopsidaceae</taxon>
        <taxon>Nocardiopsis</taxon>
    </lineage>
</organism>
<dbReference type="EMBL" id="JAUZMY010000016">
    <property type="protein sequence ID" value="MEE2039004.1"/>
    <property type="molecule type" value="Genomic_DNA"/>
</dbReference>
<dbReference type="InterPro" id="IPR041356">
    <property type="entry name" value="PGM1_C"/>
</dbReference>
<comment type="caution">
    <text evidence="3">The sequence shown here is derived from an EMBL/GenBank/DDBJ whole genome shotgun (WGS) entry which is preliminary data.</text>
</comment>
<protein>
    <submittedName>
        <fullName evidence="3">Peptide ligase PGM1-related protein</fullName>
    </submittedName>
</protein>
<evidence type="ECO:0000313" key="4">
    <source>
        <dbReference type="Proteomes" id="UP001356095"/>
    </source>
</evidence>
<dbReference type="InterPro" id="IPR040754">
    <property type="entry name" value="PreAtp-grasp"/>
</dbReference>
<dbReference type="PROSITE" id="PS50975">
    <property type="entry name" value="ATP_GRASP"/>
    <property type="match status" value="1"/>
</dbReference>
<accession>A0ABU7K9T6</accession>
<reference evidence="3 4" key="1">
    <citation type="submission" date="2023-08" db="EMBL/GenBank/DDBJ databases">
        <authorList>
            <person name="Girao M."/>
            <person name="Carvalho M.F."/>
        </authorList>
    </citation>
    <scope>NUCLEOTIDE SEQUENCE [LARGE SCALE GENOMIC DNA]</scope>
    <source>
        <strain evidence="3 4">CT-R113</strain>
    </source>
</reference>
<keyword evidence="1" id="KW-0547">Nucleotide-binding</keyword>
<dbReference type="GO" id="GO:0016874">
    <property type="term" value="F:ligase activity"/>
    <property type="evidence" value="ECO:0007669"/>
    <property type="project" value="UniProtKB-KW"/>
</dbReference>
<dbReference type="Pfam" id="PF18105">
    <property type="entry name" value="PGM1_C"/>
    <property type="match status" value="1"/>
</dbReference>
<dbReference type="RefSeq" id="WP_330092778.1">
    <property type="nucleotide sequence ID" value="NZ_JAUZMY010000016.1"/>
</dbReference>
<proteinExistence type="predicted"/>
<keyword evidence="4" id="KW-1185">Reference proteome</keyword>